<name>M3B0Q6_SPHMS</name>
<dbReference type="eggNOG" id="ENOG502SKQB">
    <property type="taxonomic scope" value="Eukaryota"/>
</dbReference>
<organism evidence="2 3">
    <name type="scientific">Sphaerulina musiva (strain SO2202)</name>
    <name type="common">Poplar stem canker fungus</name>
    <name type="synonym">Septoria musiva</name>
    <dbReference type="NCBI Taxonomy" id="692275"/>
    <lineage>
        <taxon>Eukaryota</taxon>
        <taxon>Fungi</taxon>
        <taxon>Dikarya</taxon>
        <taxon>Ascomycota</taxon>
        <taxon>Pezizomycotina</taxon>
        <taxon>Dothideomycetes</taxon>
        <taxon>Dothideomycetidae</taxon>
        <taxon>Mycosphaerellales</taxon>
        <taxon>Mycosphaerellaceae</taxon>
        <taxon>Sphaerulina</taxon>
    </lineage>
</organism>
<feature type="domain" description="Aminoglycoside phosphotransferase" evidence="1">
    <location>
        <begin position="132"/>
        <end position="274"/>
    </location>
</feature>
<sequence length="373" mass="42168">MTDQNYNVEQEIAAFFSTKTRVLRNSCDEFAKKLIVEKSTSGNTSTSTSTSTNTVRLEIVPTQGVCSYTVYAGTSNNSNSSTLDWVVQFRLKSLALPMETMERAKRVYGGLVPEVSFRGEMGDANGGDGNGNDDGRENLVVYVMPRMRGISRLEYILAHGFPEDGEKICEARERLVGDVASFFALSFQTPQPLPQSHLAQLHQQYSTDLHLLHQTLPTRFQTTIQRCLHALPSIMTLPIVLAHKDFGDFNILVDSETCHLLGVIDWAEATLEPFGINLYATENLMTKFHLRNGAVRYPRYEVLYERFWDGLGEGIGRGGGLLVAVVMRRMLLARSNRLCFLDYCFRMVLRVVLLMKLLRFRFLRIVGRELIKC</sequence>
<evidence type="ECO:0000313" key="2">
    <source>
        <dbReference type="EMBL" id="EMF13357.1"/>
    </source>
</evidence>
<dbReference type="Pfam" id="PF01636">
    <property type="entry name" value="APH"/>
    <property type="match status" value="1"/>
</dbReference>
<dbReference type="RefSeq" id="XP_016761478.1">
    <property type="nucleotide sequence ID" value="XM_016905082.1"/>
</dbReference>
<dbReference type="OrthoDB" id="5598852at2759"/>
<dbReference type="Gene3D" id="3.90.1200.10">
    <property type="match status" value="1"/>
</dbReference>
<proteinExistence type="predicted"/>
<dbReference type="GeneID" id="27902219"/>
<keyword evidence="3" id="KW-1185">Reference proteome</keyword>
<gene>
    <name evidence="2" type="ORF">SEPMUDRAFT_148688</name>
</gene>
<dbReference type="EMBL" id="KB456263">
    <property type="protein sequence ID" value="EMF13357.1"/>
    <property type="molecule type" value="Genomic_DNA"/>
</dbReference>
<dbReference type="OMA" id="KFFALSW"/>
<evidence type="ECO:0000259" key="1">
    <source>
        <dbReference type="Pfam" id="PF01636"/>
    </source>
</evidence>
<protein>
    <recommendedName>
        <fullName evidence="1">Aminoglycoside phosphotransferase domain-containing protein</fullName>
    </recommendedName>
</protein>
<dbReference type="AlphaFoldDB" id="M3B0Q6"/>
<dbReference type="InterPro" id="IPR011009">
    <property type="entry name" value="Kinase-like_dom_sf"/>
</dbReference>
<dbReference type="SUPFAM" id="SSF56112">
    <property type="entry name" value="Protein kinase-like (PK-like)"/>
    <property type="match status" value="1"/>
</dbReference>
<dbReference type="Proteomes" id="UP000016931">
    <property type="component" value="Unassembled WGS sequence"/>
</dbReference>
<dbReference type="InterPro" id="IPR002575">
    <property type="entry name" value="Aminoglycoside_PTrfase"/>
</dbReference>
<evidence type="ECO:0000313" key="3">
    <source>
        <dbReference type="Proteomes" id="UP000016931"/>
    </source>
</evidence>
<dbReference type="HOGENOM" id="CLU_038193_1_0_1"/>
<accession>M3B0Q6</accession>
<dbReference type="STRING" id="692275.M3B0Q6"/>
<reference evidence="2 3" key="1">
    <citation type="journal article" date="2012" name="PLoS Pathog.">
        <title>Diverse lifestyles and strategies of plant pathogenesis encoded in the genomes of eighteen Dothideomycetes fungi.</title>
        <authorList>
            <person name="Ohm R.A."/>
            <person name="Feau N."/>
            <person name="Henrissat B."/>
            <person name="Schoch C.L."/>
            <person name="Horwitz B.A."/>
            <person name="Barry K.W."/>
            <person name="Condon B.J."/>
            <person name="Copeland A.C."/>
            <person name="Dhillon B."/>
            <person name="Glaser F."/>
            <person name="Hesse C.N."/>
            <person name="Kosti I."/>
            <person name="LaButti K."/>
            <person name="Lindquist E.A."/>
            <person name="Lucas S."/>
            <person name="Salamov A.A."/>
            <person name="Bradshaw R.E."/>
            <person name="Ciuffetti L."/>
            <person name="Hamelin R.C."/>
            <person name="Kema G.H.J."/>
            <person name="Lawrence C."/>
            <person name="Scott J.A."/>
            <person name="Spatafora J.W."/>
            <person name="Turgeon B.G."/>
            <person name="de Wit P.J.G.M."/>
            <person name="Zhong S."/>
            <person name="Goodwin S.B."/>
            <person name="Grigoriev I.V."/>
        </authorList>
    </citation>
    <scope>NUCLEOTIDE SEQUENCE [LARGE SCALE GENOMIC DNA]</scope>
    <source>
        <strain evidence="2 3">SO2202</strain>
    </source>
</reference>